<accession>A0A0A8ZDB6</accession>
<name>A0A0A8ZDB6_ARUDO</name>
<sequence length="19" mass="2263">MKHHQVPTVLARHMYCHCA</sequence>
<proteinExistence type="predicted"/>
<protein>
    <submittedName>
        <fullName evidence="1">Uncharacterized protein</fullName>
    </submittedName>
</protein>
<dbReference type="AlphaFoldDB" id="A0A0A8ZDB6"/>
<organism evidence="1">
    <name type="scientific">Arundo donax</name>
    <name type="common">Giant reed</name>
    <name type="synonym">Donax arundinaceus</name>
    <dbReference type="NCBI Taxonomy" id="35708"/>
    <lineage>
        <taxon>Eukaryota</taxon>
        <taxon>Viridiplantae</taxon>
        <taxon>Streptophyta</taxon>
        <taxon>Embryophyta</taxon>
        <taxon>Tracheophyta</taxon>
        <taxon>Spermatophyta</taxon>
        <taxon>Magnoliopsida</taxon>
        <taxon>Liliopsida</taxon>
        <taxon>Poales</taxon>
        <taxon>Poaceae</taxon>
        <taxon>PACMAD clade</taxon>
        <taxon>Arundinoideae</taxon>
        <taxon>Arundineae</taxon>
        <taxon>Arundo</taxon>
    </lineage>
</organism>
<reference evidence="1" key="1">
    <citation type="submission" date="2014-09" db="EMBL/GenBank/DDBJ databases">
        <authorList>
            <person name="Magalhaes I.L.F."/>
            <person name="Oliveira U."/>
            <person name="Santos F.R."/>
            <person name="Vidigal T.H.D.A."/>
            <person name="Brescovit A.D."/>
            <person name="Santos A.J."/>
        </authorList>
    </citation>
    <scope>NUCLEOTIDE SEQUENCE</scope>
    <source>
        <tissue evidence="1">Shoot tissue taken approximately 20 cm above the soil surface</tissue>
    </source>
</reference>
<dbReference type="EMBL" id="GBRH01262267">
    <property type="protein sequence ID" value="JAD35628.1"/>
    <property type="molecule type" value="Transcribed_RNA"/>
</dbReference>
<evidence type="ECO:0000313" key="1">
    <source>
        <dbReference type="EMBL" id="JAD35628.1"/>
    </source>
</evidence>
<reference evidence="1" key="2">
    <citation type="journal article" date="2015" name="Data Brief">
        <title>Shoot transcriptome of the giant reed, Arundo donax.</title>
        <authorList>
            <person name="Barrero R.A."/>
            <person name="Guerrero F.D."/>
            <person name="Moolhuijzen P."/>
            <person name="Goolsby J.A."/>
            <person name="Tidwell J."/>
            <person name="Bellgard S.E."/>
            <person name="Bellgard M.I."/>
        </authorList>
    </citation>
    <scope>NUCLEOTIDE SEQUENCE</scope>
    <source>
        <tissue evidence="1">Shoot tissue taken approximately 20 cm above the soil surface</tissue>
    </source>
</reference>